<organism evidence="1 2">
    <name type="scientific">Allacma fusca</name>
    <dbReference type="NCBI Taxonomy" id="39272"/>
    <lineage>
        <taxon>Eukaryota</taxon>
        <taxon>Metazoa</taxon>
        <taxon>Ecdysozoa</taxon>
        <taxon>Arthropoda</taxon>
        <taxon>Hexapoda</taxon>
        <taxon>Collembola</taxon>
        <taxon>Symphypleona</taxon>
        <taxon>Sminthuridae</taxon>
        <taxon>Allacma</taxon>
    </lineage>
</organism>
<feature type="non-terminal residue" evidence="1">
    <location>
        <position position="1"/>
    </location>
</feature>
<dbReference type="EMBL" id="CAJVCH010209629">
    <property type="protein sequence ID" value="CAG7731296.1"/>
    <property type="molecule type" value="Genomic_DNA"/>
</dbReference>
<evidence type="ECO:0000313" key="2">
    <source>
        <dbReference type="Proteomes" id="UP000708208"/>
    </source>
</evidence>
<keyword evidence="2" id="KW-1185">Reference proteome</keyword>
<accession>A0A8J2K9Z8</accession>
<reference evidence="1" key="1">
    <citation type="submission" date="2021-06" db="EMBL/GenBank/DDBJ databases">
        <authorList>
            <person name="Hodson N. C."/>
            <person name="Mongue J. A."/>
            <person name="Jaron S. K."/>
        </authorList>
    </citation>
    <scope>NUCLEOTIDE SEQUENCE</scope>
</reference>
<comment type="caution">
    <text evidence="1">The sequence shown here is derived from an EMBL/GenBank/DDBJ whole genome shotgun (WGS) entry which is preliminary data.</text>
</comment>
<protein>
    <submittedName>
        <fullName evidence="1">Uncharacterized protein</fullName>
    </submittedName>
</protein>
<dbReference type="AlphaFoldDB" id="A0A8J2K9Z8"/>
<sequence>TNGNDTNTFDNSAFIIVLQLQAVTRGHSGQINLRYLSTYVISHKSFVSSCNDLAHCADPHEDRLQIIIHLVSISRLPFISRRRLIKD</sequence>
<dbReference type="Proteomes" id="UP000708208">
    <property type="component" value="Unassembled WGS sequence"/>
</dbReference>
<gene>
    <name evidence="1" type="ORF">AFUS01_LOCUS19898</name>
</gene>
<proteinExistence type="predicted"/>
<evidence type="ECO:0000313" key="1">
    <source>
        <dbReference type="EMBL" id="CAG7731296.1"/>
    </source>
</evidence>
<name>A0A8J2K9Z8_9HEXA</name>